<feature type="transmembrane region" description="Helical" evidence="1">
    <location>
        <begin position="12"/>
        <end position="32"/>
    </location>
</feature>
<dbReference type="STRING" id="592026.GCWU0000282_001085"/>
<keyword evidence="1" id="KW-0472">Membrane</keyword>
<dbReference type="RefSeq" id="WP_023353966.1">
    <property type="nucleotide sequence ID" value="NZ_KI535367.1"/>
</dbReference>
<dbReference type="eggNOG" id="COG0607">
    <property type="taxonomic scope" value="Bacteria"/>
</dbReference>
<keyword evidence="1" id="KW-0812">Transmembrane</keyword>
<evidence type="ECO:0000259" key="2">
    <source>
        <dbReference type="PROSITE" id="PS50206"/>
    </source>
</evidence>
<proteinExistence type="predicted"/>
<dbReference type="Gene3D" id="3.40.250.10">
    <property type="entry name" value="Rhodanese-like domain"/>
    <property type="match status" value="1"/>
</dbReference>
<dbReference type="SUPFAM" id="SSF52821">
    <property type="entry name" value="Rhodanese/Cell cycle control phosphatase"/>
    <property type="match status" value="1"/>
</dbReference>
<protein>
    <submittedName>
        <fullName evidence="3">Rhodanese-like protein</fullName>
    </submittedName>
</protein>
<evidence type="ECO:0000256" key="1">
    <source>
        <dbReference type="SAM" id="Phobius"/>
    </source>
</evidence>
<dbReference type="OrthoDB" id="9800872at2"/>
<name>V2Y747_9FIRM</name>
<accession>V2Y747</accession>
<dbReference type="SMART" id="SM00450">
    <property type="entry name" value="RHOD"/>
    <property type="match status" value="1"/>
</dbReference>
<dbReference type="PROSITE" id="PS50206">
    <property type="entry name" value="RHODANESE_3"/>
    <property type="match status" value="1"/>
</dbReference>
<dbReference type="EMBL" id="ACIL03000007">
    <property type="protein sequence ID" value="ESL03917.1"/>
    <property type="molecule type" value="Genomic_DNA"/>
</dbReference>
<dbReference type="AlphaFoldDB" id="V2Y747"/>
<dbReference type="CDD" id="cd00158">
    <property type="entry name" value="RHOD"/>
    <property type="match status" value="1"/>
</dbReference>
<dbReference type="Proteomes" id="UP000018227">
    <property type="component" value="Unassembled WGS sequence"/>
</dbReference>
<sequence>MHENNKTGKGIIILLIIMTLSSLAVTIALLTAPKPEYTIVLGVDELNSGIKKEDALLIDLRDEKDYEAGHIDGAINMPYVDDGVKMLDYLKKQAGKNYRIYLMCYHGNRSGMAFNLLRDEGYRNLNYVKFGYEDYVNAMGSKFKPIQGECPCKNYG</sequence>
<evidence type="ECO:0000313" key="3">
    <source>
        <dbReference type="EMBL" id="ESL03917.1"/>
    </source>
</evidence>
<dbReference type="InterPro" id="IPR050229">
    <property type="entry name" value="GlpE_sulfurtransferase"/>
</dbReference>
<feature type="domain" description="Rhodanese" evidence="2">
    <location>
        <begin position="51"/>
        <end position="144"/>
    </location>
</feature>
<dbReference type="Pfam" id="PF00581">
    <property type="entry name" value="Rhodanese"/>
    <property type="match status" value="1"/>
</dbReference>
<dbReference type="InterPro" id="IPR001763">
    <property type="entry name" value="Rhodanese-like_dom"/>
</dbReference>
<keyword evidence="1" id="KW-1133">Transmembrane helix</keyword>
<dbReference type="InterPro" id="IPR036873">
    <property type="entry name" value="Rhodanese-like_dom_sf"/>
</dbReference>
<gene>
    <name evidence="3" type="ORF">GCWU0000282_001085</name>
</gene>
<evidence type="ECO:0000313" key="4">
    <source>
        <dbReference type="Proteomes" id="UP000018227"/>
    </source>
</evidence>
<dbReference type="HOGENOM" id="CLU_1683408_0_0_9"/>
<reference evidence="3 4" key="1">
    <citation type="submission" date="2013-06" db="EMBL/GenBank/DDBJ databases">
        <authorList>
            <person name="Weinstock G."/>
            <person name="Sodergren E."/>
            <person name="Clifton S."/>
            <person name="Fulton L."/>
            <person name="Fulton B."/>
            <person name="Courtney L."/>
            <person name="Fronick C."/>
            <person name="Harrison M."/>
            <person name="Strong C."/>
            <person name="Farmer C."/>
            <person name="Delahaunty K."/>
            <person name="Markovic C."/>
            <person name="Hall O."/>
            <person name="Minx P."/>
            <person name="Tomlinson C."/>
            <person name="Mitreva M."/>
            <person name="Nelson J."/>
            <person name="Hou S."/>
            <person name="Wollam A."/>
            <person name="Pepin K.H."/>
            <person name="Johnson M."/>
            <person name="Bhonagiri V."/>
            <person name="Nash W.E."/>
            <person name="Warren W."/>
            <person name="Chinwalla A."/>
            <person name="Mardis E.R."/>
            <person name="Wilson R.K."/>
        </authorList>
    </citation>
    <scope>NUCLEOTIDE SEQUENCE [LARGE SCALE GENOMIC DNA]</scope>
    <source>
        <strain evidence="3 4">ATCC 51271</strain>
    </source>
</reference>
<keyword evidence="4" id="KW-1185">Reference proteome</keyword>
<dbReference type="PANTHER" id="PTHR43031">
    <property type="entry name" value="FAD-DEPENDENT OXIDOREDUCTASE"/>
    <property type="match status" value="1"/>
</dbReference>
<comment type="caution">
    <text evidence="3">The sequence shown here is derived from an EMBL/GenBank/DDBJ whole genome shotgun (WGS) entry which is preliminary data.</text>
</comment>
<dbReference type="PANTHER" id="PTHR43031:SF1">
    <property type="entry name" value="PYRIDINE NUCLEOTIDE-DISULPHIDE OXIDOREDUCTASE"/>
    <property type="match status" value="1"/>
</dbReference>
<organism evidence="3 4">
    <name type="scientific">Catonella morbi ATCC 51271</name>
    <dbReference type="NCBI Taxonomy" id="592026"/>
    <lineage>
        <taxon>Bacteria</taxon>
        <taxon>Bacillati</taxon>
        <taxon>Bacillota</taxon>
        <taxon>Clostridia</taxon>
        <taxon>Lachnospirales</taxon>
        <taxon>Lachnospiraceae</taxon>
        <taxon>Catonella</taxon>
    </lineage>
</organism>